<evidence type="ECO:0000256" key="1">
    <source>
        <dbReference type="SAM" id="MobiDB-lite"/>
    </source>
</evidence>
<keyword evidence="3" id="KW-1185">Reference proteome</keyword>
<sequence>MNLPRHRLMNPPRHRLMNPRYCPEVPQRLKSFLLPLATSSTSCDRRKQQHRGRRRQRPPTRVL</sequence>
<dbReference type="Proteomes" id="UP000324222">
    <property type="component" value="Unassembled WGS sequence"/>
</dbReference>
<reference evidence="2 3" key="1">
    <citation type="submission" date="2019-05" db="EMBL/GenBank/DDBJ databases">
        <title>Another draft genome of Portunus trituberculatus and its Hox gene families provides insights of decapod evolution.</title>
        <authorList>
            <person name="Jeong J.-H."/>
            <person name="Song I."/>
            <person name="Kim S."/>
            <person name="Choi T."/>
            <person name="Kim D."/>
            <person name="Ryu S."/>
            <person name="Kim W."/>
        </authorList>
    </citation>
    <scope>NUCLEOTIDE SEQUENCE [LARGE SCALE GENOMIC DNA]</scope>
    <source>
        <tissue evidence="2">Muscle</tissue>
    </source>
</reference>
<gene>
    <name evidence="2" type="ORF">E2C01_033741</name>
</gene>
<evidence type="ECO:0000313" key="3">
    <source>
        <dbReference type="Proteomes" id="UP000324222"/>
    </source>
</evidence>
<protein>
    <submittedName>
        <fullName evidence="2">Uncharacterized protein</fullName>
    </submittedName>
</protein>
<dbReference type="AlphaFoldDB" id="A0A5B7F3H7"/>
<comment type="caution">
    <text evidence="2">The sequence shown here is derived from an EMBL/GenBank/DDBJ whole genome shotgun (WGS) entry which is preliminary data.</text>
</comment>
<accession>A0A5B7F3H7</accession>
<proteinExistence type="predicted"/>
<feature type="region of interest" description="Disordered" evidence="1">
    <location>
        <begin position="36"/>
        <end position="63"/>
    </location>
</feature>
<evidence type="ECO:0000313" key="2">
    <source>
        <dbReference type="EMBL" id="MPC40185.1"/>
    </source>
</evidence>
<feature type="compositionally biased region" description="Basic residues" evidence="1">
    <location>
        <begin position="47"/>
        <end position="63"/>
    </location>
</feature>
<name>A0A5B7F3H7_PORTR</name>
<dbReference type="EMBL" id="VSRR010004607">
    <property type="protein sequence ID" value="MPC40185.1"/>
    <property type="molecule type" value="Genomic_DNA"/>
</dbReference>
<organism evidence="2 3">
    <name type="scientific">Portunus trituberculatus</name>
    <name type="common">Swimming crab</name>
    <name type="synonym">Neptunus trituberculatus</name>
    <dbReference type="NCBI Taxonomy" id="210409"/>
    <lineage>
        <taxon>Eukaryota</taxon>
        <taxon>Metazoa</taxon>
        <taxon>Ecdysozoa</taxon>
        <taxon>Arthropoda</taxon>
        <taxon>Crustacea</taxon>
        <taxon>Multicrustacea</taxon>
        <taxon>Malacostraca</taxon>
        <taxon>Eumalacostraca</taxon>
        <taxon>Eucarida</taxon>
        <taxon>Decapoda</taxon>
        <taxon>Pleocyemata</taxon>
        <taxon>Brachyura</taxon>
        <taxon>Eubrachyura</taxon>
        <taxon>Portunoidea</taxon>
        <taxon>Portunidae</taxon>
        <taxon>Portuninae</taxon>
        <taxon>Portunus</taxon>
    </lineage>
</organism>